<dbReference type="RefSeq" id="WP_185564451.1">
    <property type="nucleotide sequence ID" value="NZ_JACJTC010000028.1"/>
</dbReference>
<accession>A0ABR8HKH9</accession>
<proteinExistence type="predicted"/>
<sequence length="70" mass="7814">MVDAARSLLKSRGETLRDGALHPPEAIAQKGDAMCDRTYGKPNLLSTENRNFYLCQALAKNIYILLYLVT</sequence>
<comment type="caution">
    <text evidence="1">The sequence shown here is derived from an EMBL/GenBank/DDBJ whole genome shotgun (WGS) entry which is preliminary data.</text>
</comment>
<organism evidence="1 2">
    <name type="scientific">Nostoc punctiforme FACHB-252</name>
    <dbReference type="NCBI Taxonomy" id="1357509"/>
    <lineage>
        <taxon>Bacteria</taxon>
        <taxon>Bacillati</taxon>
        <taxon>Cyanobacteriota</taxon>
        <taxon>Cyanophyceae</taxon>
        <taxon>Nostocales</taxon>
        <taxon>Nostocaceae</taxon>
        <taxon>Nostoc</taxon>
    </lineage>
</organism>
<name>A0ABR8HKH9_NOSPU</name>
<evidence type="ECO:0000313" key="2">
    <source>
        <dbReference type="Proteomes" id="UP000606396"/>
    </source>
</evidence>
<dbReference type="EMBL" id="JACJTC010000028">
    <property type="protein sequence ID" value="MBD2615595.1"/>
    <property type="molecule type" value="Genomic_DNA"/>
</dbReference>
<protein>
    <submittedName>
        <fullName evidence="1">Uncharacterized protein</fullName>
    </submittedName>
</protein>
<reference evidence="1 2" key="1">
    <citation type="journal article" date="2020" name="ISME J.">
        <title>Comparative genomics reveals insights into cyanobacterial evolution and habitat adaptation.</title>
        <authorList>
            <person name="Chen M.Y."/>
            <person name="Teng W.K."/>
            <person name="Zhao L."/>
            <person name="Hu C.X."/>
            <person name="Zhou Y.K."/>
            <person name="Han B.P."/>
            <person name="Song L.R."/>
            <person name="Shu W.S."/>
        </authorList>
    </citation>
    <scope>NUCLEOTIDE SEQUENCE [LARGE SCALE GENOMIC DNA]</scope>
    <source>
        <strain evidence="1 2">FACHB-252</strain>
    </source>
</reference>
<keyword evidence="2" id="KW-1185">Reference proteome</keyword>
<evidence type="ECO:0000313" key="1">
    <source>
        <dbReference type="EMBL" id="MBD2615595.1"/>
    </source>
</evidence>
<gene>
    <name evidence="1" type="ORF">H6G94_30805</name>
</gene>
<dbReference type="Proteomes" id="UP000606396">
    <property type="component" value="Unassembled WGS sequence"/>
</dbReference>